<evidence type="ECO:0000256" key="1">
    <source>
        <dbReference type="ARBA" id="ARBA00022555"/>
    </source>
</evidence>
<reference evidence="6" key="1">
    <citation type="submission" date="2016-10" db="EMBL/GenBank/DDBJ databases">
        <authorList>
            <person name="Varghese N."/>
            <person name="Submissions S."/>
        </authorList>
    </citation>
    <scope>NUCLEOTIDE SEQUENCE [LARGE SCALE GENOMIC DNA]</scope>
    <source>
        <strain evidence="6">DSM 19181</strain>
    </source>
</reference>
<dbReference type="SUPFAM" id="SSF50249">
    <property type="entry name" value="Nucleic acid-binding proteins"/>
    <property type="match status" value="1"/>
</dbReference>
<keyword evidence="1 3" id="KW-0820">tRNA-binding</keyword>
<evidence type="ECO:0000256" key="2">
    <source>
        <dbReference type="ARBA" id="ARBA00022884"/>
    </source>
</evidence>
<evidence type="ECO:0000259" key="4">
    <source>
        <dbReference type="PROSITE" id="PS50886"/>
    </source>
</evidence>
<dbReference type="Gene3D" id="3.30.1940.10">
    <property type="entry name" value="YtpR-like"/>
    <property type="match status" value="1"/>
</dbReference>
<dbReference type="PROSITE" id="PS50886">
    <property type="entry name" value="TRBD"/>
    <property type="match status" value="1"/>
</dbReference>
<dbReference type="Pfam" id="PF01588">
    <property type="entry name" value="tRNA_bind"/>
    <property type="match status" value="1"/>
</dbReference>
<dbReference type="InterPro" id="IPR002547">
    <property type="entry name" value="tRNA-bd_dom"/>
</dbReference>
<accession>A0A1G8WA07</accession>
<dbReference type="OrthoDB" id="9805455at2"/>
<proteinExistence type="predicted"/>
<dbReference type="InterPro" id="IPR037154">
    <property type="entry name" value="YtpR-like_sf"/>
</dbReference>
<dbReference type="CDD" id="cd02796">
    <property type="entry name" value="tRNA_bind_bactPheRS"/>
    <property type="match status" value="1"/>
</dbReference>
<name>A0A1G8WA07_9LACT</name>
<keyword evidence="2 3" id="KW-0694">RNA-binding</keyword>
<feature type="domain" description="TRNA-binding" evidence="4">
    <location>
        <begin position="91"/>
        <end position="200"/>
    </location>
</feature>
<dbReference type="NCBIfam" id="NF045760">
    <property type="entry name" value="YtpR"/>
    <property type="match status" value="1"/>
</dbReference>
<dbReference type="AlphaFoldDB" id="A0A1G8WA07"/>
<dbReference type="EMBL" id="FNFK01000003">
    <property type="protein sequence ID" value="SDJ75108.1"/>
    <property type="molecule type" value="Genomic_DNA"/>
</dbReference>
<evidence type="ECO:0000313" key="6">
    <source>
        <dbReference type="Proteomes" id="UP000199433"/>
    </source>
</evidence>
<dbReference type="GO" id="GO:0000049">
    <property type="term" value="F:tRNA binding"/>
    <property type="evidence" value="ECO:0007669"/>
    <property type="project" value="UniProtKB-UniRule"/>
</dbReference>
<dbReference type="InterPro" id="IPR027855">
    <property type="entry name" value="DUF4479"/>
</dbReference>
<protein>
    <submittedName>
        <fullName evidence="5">tRNA-binding protein</fullName>
    </submittedName>
</protein>
<dbReference type="RefSeq" id="WP_091264695.1">
    <property type="nucleotide sequence ID" value="NZ_FNFK01000003.1"/>
</dbReference>
<evidence type="ECO:0000256" key="3">
    <source>
        <dbReference type="PROSITE-ProRule" id="PRU00209"/>
    </source>
</evidence>
<gene>
    <name evidence="5" type="ORF">SAMN04488098_100380</name>
</gene>
<organism evidence="5 6">
    <name type="scientific">Alkalibacterium thalassium</name>
    <dbReference type="NCBI Taxonomy" id="426701"/>
    <lineage>
        <taxon>Bacteria</taxon>
        <taxon>Bacillati</taxon>
        <taxon>Bacillota</taxon>
        <taxon>Bacilli</taxon>
        <taxon>Lactobacillales</taxon>
        <taxon>Carnobacteriaceae</taxon>
        <taxon>Alkalibacterium</taxon>
    </lineage>
</organism>
<dbReference type="Proteomes" id="UP000199433">
    <property type="component" value="Unassembled WGS sequence"/>
</dbReference>
<dbReference type="InterPro" id="IPR033714">
    <property type="entry name" value="tRNA_bind_bactPheRS"/>
</dbReference>
<dbReference type="STRING" id="426701.SAMN04488098_100380"/>
<keyword evidence="6" id="KW-1185">Reference proteome</keyword>
<dbReference type="FunFam" id="2.40.50.140:FF:000045">
    <property type="entry name" value="Phenylalanine--tRNA ligase beta subunit"/>
    <property type="match status" value="1"/>
</dbReference>
<sequence>MQITTYNNNGLNDVLMIQFKKMEATKQVTERNGDIVLIKSKADGEATGINLFKASDYLEGLTEGPLELDKKAVDKLNSLIEEAGFSVKLETDYSPKFVIGYVTSCEPVEGSDHLNLTQTEVDNGEILQIVCGAANIAQGQKVVVARTGAVMPDGMIIWPGELKGVESNGMICSARELGLPQEGKGIMVLPDDAEVGKAFSV</sequence>
<evidence type="ECO:0000313" key="5">
    <source>
        <dbReference type="EMBL" id="SDJ75108.1"/>
    </source>
</evidence>
<dbReference type="Pfam" id="PF14794">
    <property type="entry name" value="DUF4479"/>
    <property type="match status" value="1"/>
</dbReference>
<dbReference type="Gene3D" id="2.40.50.140">
    <property type="entry name" value="Nucleic acid-binding proteins"/>
    <property type="match status" value="1"/>
</dbReference>
<dbReference type="InterPro" id="IPR012340">
    <property type="entry name" value="NA-bd_OB-fold"/>
</dbReference>